<reference evidence="7 8" key="1">
    <citation type="journal article" date="2018" name="ISME J.">
        <title>A methanotrophic archaeon couples anaerobic oxidation of methane to Fe(III) reduction.</title>
        <authorList>
            <person name="Cai C."/>
            <person name="Leu A.O."/>
            <person name="Xie G.J."/>
            <person name="Guo J."/>
            <person name="Feng Y."/>
            <person name="Zhao J.X."/>
            <person name="Tyson G.W."/>
            <person name="Yuan Z."/>
            <person name="Hu S."/>
        </authorList>
    </citation>
    <scope>NUCLEOTIDE SEQUENCE [LARGE SCALE GENOMIC DNA]</scope>
    <source>
        <strain evidence="7">FeB_12</strain>
    </source>
</reference>
<keyword evidence="5 6" id="KW-0472">Membrane</keyword>
<dbReference type="Pfam" id="PF03626">
    <property type="entry name" value="COX4_pro"/>
    <property type="match status" value="1"/>
</dbReference>
<feature type="transmembrane region" description="Helical" evidence="6">
    <location>
        <begin position="16"/>
        <end position="37"/>
    </location>
</feature>
<dbReference type="AlphaFoldDB" id="A0A855X8F2"/>
<name>A0A855X8F2_9BACT</name>
<feature type="transmembrane region" description="Helical" evidence="6">
    <location>
        <begin position="71"/>
        <end position="92"/>
    </location>
</feature>
<protein>
    <submittedName>
        <fullName evidence="7">Cytochrome-c oxidase</fullName>
    </submittedName>
</protein>
<dbReference type="Proteomes" id="UP000250918">
    <property type="component" value="Unassembled WGS sequence"/>
</dbReference>
<dbReference type="InterPro" id="IPR005171">
    <property type="entry name" value="Cyt_c_oxidase_su4_prok"/>
</dbReference>
<proteinExistence type="predicted"/>
<dbReference type="InterPro" id="IPR011743">
    <property type="entry name" value="Caa3_sub_IV"/>
</dbReference>
<keyword evidence="4 6" id="KW-1133">Transmembrane helix</keyword>
<evidence type="ECO:0000313" key="8">
    <source>
        <dbReference type="Proteomes" id="UP000250918"/>
    </source>
</evidence>
<keyword evidence="3 6" id="KW-0812">Transmembrane</keyword>
<evidence type="ECO:0000256" key="1">
    <source>
        <dbReference type="ARBA" id="ARBA00004651"/>
    </source>
</evidence>
<keyword evidence="2" id="KW-1003">Cell membrane</keyword>
<evidence type="ECO:0000256" key="4">
    <source>
        <dbReference type="ARBA" id="ARBA00022989"/>
    </source>
</evidence>
<feature type="transmembrane region" description="Helical" evidence="6">
    <location>
        <begin position="44"/>
        <end position="65"/>
    </location>
</feature>
<evidence type="ECO:0000256" key="3">
    <source>
        <dbReference type="ARBA" id="ARBA00022692"/>
    </source>
</evidence>
<dbReference type="GO" id="GO:0005886">
    <property type="term" value="C:plasma membrane"/>
    <property type="evidence" value="ECO:0007669"/>
    <property type="project" value="UniProtKB-SubCell"/>
</dbReference>
<evidence type="ECO:0000256" key="6">
    <source>
        <dbReference type="SAM" id="Phobius"/>
    </source>
</evidence>
<dbReference type="NCBIfam" id="TIGR02229">
    <property type="entry name" value="caa3_sub_IV"/>
    <property type="match status" value="1"/>
</dbReference>
<evidence type="ECO:0000256" key="5">
    <source>
        <dbReference type="ARBA" id="ARBA00023136"/>
    </source>
</evidence>
<accession>A0A855X8F2</accession>
<organism evidence="7 8">
    <name type="scientific">candidate division GN15 bacterium</name>
    <dbReference type="NCBI Taxonomy" id="2072418"/>
    <lineage>
        <taxon>Bacteria</taxon>
        <taxon>candidate division GN15</taxon>
    </lineage>
</organism>
<evidence type="ECO:0000313" key="7">
    <source>
        <dbReference type="EMBL" id="PWB73664.1"/>
    </source>
</evidence>
<comment type="subcellular location">
    <subcellularLocation>
        <location evidence="1">Cell membrane</location>
        <topology evidence="1">Multi-pass membrane protein</topology>
    </subcellularLocation>
</comment>
<dbReference type="EMBL" id="PQAP01000050">
    <property type="protein sequence ID" value="PWB73664.1"/>
    <property type="molecule type" value="Genomic_DNA"/>
</dbReference>
<comment type="caution">
    <text evidence="7">The sequence shown here is derived from an EMBL/GenBank/DDBJ whole genome shotgun (WGS) entry which is preliminary data.</text>
</comment>
<evidence type="ECO:0000256" key="2">
    <source>
        <dbReference type="ARBA" id="ARBA00022475"/>
    </source>
</evidence>
<sequence>MKSGSNNHGHVLPLRVYLTVGAALFVLTGITVWVSTFNLGPYNLVVAMIIAATKGLLVAFFFMHLFYDNKLYFMIFGFAIAFIAIFIVLTMFDTQARADVNPIEGRVIQPEAAIYEQKPALSPADSSVHK</sequence>
<gene>
    <name evidence="7" type="ORF">C3F09_04990</name>
</gene>